<feature type="non-terminal residue" evidence="1">
    <location>
        <position position="1"/>
    </location>
</feature>
<organism evidence="1">
    <name type="scientific">marine sediment metagenome</name>
    <dbReference type="NCBI Taxonomy" id="412755"/>
    <lineage>
        <taxon>unclassified sequences</taxon>
        <taxon>metagenomes</taxon>
        <taxon>ecological metagenomes</taxon>
    </lineage>
</organism>
<sequence length="133" mass="15589">LHSLLLFNRRESTMDLLSMNSVENLQKAYDFIDRISLQIEKSEMILEEAELIKREFSWSAKILKIACSLGIEQLKLGIDVPINEIDLKTKNQLKTKLTILIEEFQRIWLERNRRGGLNDSKKRLEDLLALFSK</sequence>
<gene>
    <name evidence="1" type="ORF">S01H4_44597</name>
</gene>
<proteinExistence type="predicted"/>
<protein>
    <submittedName>
        <fullName evidence="1">Uncharacterized protein</fullName>
    </submittedName>
</protein>
<evidence type="ECO:0000313" key="1">
    <source>
        <dbReference type="EMBL" id="GAG92434.1"/>
    </source>
</evidence>
<name>X1B9H3_9ZZZZ</name>
<accession>X1B9H3</accession>
<dbReference type="AlphaFoldDB" id="X1B9H3"/>
<dbReference type="EMBL" id="BART01024745">
    <property type="protein sequence ID" value="GAG92434.1"/>
    <property type="molecule type" value="Genomic_DNA"/>
</dbReference>
<reference evidence="1" key="1">
    <citation type="journal article" date="2014" name="Front. Microbiol.">
        <title>High frequency of phylogenetically diverse reductive dehalogenase-homologous genes in deep subseafloor sedimentary metagenomes.</title>
        <authorList>
            <person name="Kawai M."/>
            <person name="Futagami T."/>
            <person name="Toyoda A."/>
            <person name="Takaki Y."/>
            <person name="Nishi S."/>
            <person name="Hori S."/>
            <person name="Arai W."/>
            <person name="Tsubouchi T."/>
            <person name="Morono Y."/>
            <person name="Uchiyama I."/>
            <person name="Ito T."/>
            <person name="Fujiyama A."/>
            <person name="Inagaki F."/>
            <person name="Takami H."/>
        </authorList>
    </citation>
    <scope>NUCLEOTIDE SEQUENCE</scope>
    <source>
        <strain evidence="1">Expedition CK06-06</strain>
    </source>
</reference>
<comment type="caution">
    <text evidence="1">The sequence shown here is derived from an EMBL/GenBank/DDBJ whole genome shotgun (WGS) entry which is preliminary data.</text>
</comment>